<comment type="caution">
    <text evidence="2">The sequence shown here is derived from an EMBL/GenBank/DDBJ whole genome shotgun (WGS) entry which is preliminary data.</text>
</comment>
<name>A0A2P6MWB9_9EUKA</name>
<dbReference type="InterPro" id="IPR002110">
    <property type="entry name" value="Ankyrin_rpt"/>
</dbReference>
<dbReference type="Pfam" id="PF13637">
    <property type="entry name" value="Ank_4"/>
    <property type="match status" value="1"/>
</dbReference>
<feature type="transmembrane region" description="Helical" evidence="1">
    <location>
        <begin position="12"/>
        <end position="32"/>
    </location>
</feature>
<dbReference type="EMBL" id="MDYQ01000353">
    <property type="protein sequence ID" value="PRP75983.1"/>
    <property type="molecule type" value="Genomic_DNA"/>
</dbReference>
<dbReference type="Gene3D" id="1.25.40.20">
    <property type="entry name" value="Ankyrin repeat-containing domain"/>
    <property type="match status" value="1"/>
</dbReference>
<evidence type="ECO:0008006" key="4">
    <source>
        <dbReference type="Google" id="ProtNLM"/>
    </source>
</evidence>
<evidence type="ECO:0000313" key="2">
    <source>
        <dbReference type="EMBL" id="PRP75983.1"/>
    </source>
</evidence>
<keyword evidence="1" id="KW-0812">Transmembrane</keyword>
<dbReference type="InParanoid" id="A0A2P6MWB9"/>
<keyword evidence="1" id="KW-1133">Transmembrane helix</keyword>
<organism evidence="2 3">
    <name type="scientific">Planoprotostelium fungivorum</name>
    <dbReference type="NCBI Taxonomy" id="1890364"/>
    <lineage>
        <taxon>Eukaryota</taxon>
        <taxon>Amoebozoa</taxon>
        <taxon>Evosea</taxon>
        <taxon>Variosea</taxon>
        <taxon>Cavosteliida</taxon>
        <taxon>Cavosteliaceae</taxon>
        <taxon>Planoprotostelium</taxon>
    </lineage>
</organism>
<proteinExistence type="predicted"/>
<dbReference type="SUPFAM" id="SSF48403">
    <property type="entry name" value="Ankyrin repeat"/>
    <property type="match status" value="1"/>
</dbReference>
<dbReference type="AlphaFoldDB" id="A0A2P6MWB9"/>
<keyword evidence="1" id="KW-0472">Membrane</keyword>
<reference evidence="2 3" key="1">
    <citation type="journal article" date="2018" name="Genome Biol. Evol.">
        <title>Multiple Roots of Fruiting Body Formation in Amoebozoa.</title>
        <authorList>
            <person name="Hillmann F."/>
            <person name="Forbes G."/>
            <person name="Novohradska S."/>
            <person name="Ferling I."/>
            <person name="Riege K."/>
            <person name="Groth M."/>
            <person name="Westermann M."/>
            <person name="Marz M."/>
            <person name="Spaller T."/>
            <person name="Winckler T."/>
            <person name="Schaap P."/>
            <person name="Glockner G."/>
        </authorList>
    </citation>
    <scope>NUCLEOTIDE SEQUENCE [LARGE SCALE GENOMIC DNA]</scope>
    <source>
        <strain evidence="2 3">Jena</strain>
    </source>
</reference>
<dbReference type="InterPro" id="IPR036770">
    <property type="entry name" value="Ankyrin_rpt-contain_sf"/>
</dbReference>
<evidence type="ECO:0000256" key="1">
    <source>
        <dbReference type="SAM" id="Phobius"/>
    </source>
</evidence>
<dbReference type="Proteomes" id="UP000241769">
    <property type="component" value="Unassembled WGS sequence"/>
</dbReference>
<protein>
    <recommendedName>
        <fullName evidence="4">Ankyrin repeat protein</fullName>
    </recommendedName>
</protein>
<accession>A0A2P6MWB9</accession>
<keyword evidence="3" id="KW-1185">Reference proteome</keyword>
<evidence type="ECO:0000313" key="3">
    <source>
        <dbReference type="Proteomes" id="UP000241769"/>
    </source>
</evidence>
<gene>
    <name evidence="2" type="ORF">PROFUN_01699</name>
</gene>
<dbReference type="OrthoDB" id="76098at2759"/>
<sequence length="172" mass="19755">MSNFSNADKYLVIICCFLFFICFWITSTFLFWQGRQLMSNGIISSHDVTKLILDIVMGEYSTDATRRQFAILRLTCKLWKDIGETLYDKQALLMFSVDSFTDWMSNDDLISAQRQSTLQLCIRGHSETVRLLLSNPRVDPSAANNDAIRKAAKRGHTEILQLLLTDPRVVHQ</sequence>